<dbReference type="OrthoDB" id="6606494at2759"/>
<evidence type="ECO:0000313" key="1">
    <source>
        <dbReference type="EMBL" id="CAH1404771.1"/>
    </source>
</evidence>
<protein>
    <submittedName>
        <fullName evidence="1">Uncharacterized protein</fullName>
    </submittedName>
</protein>
<sequence>MGDPDINEYLAMMDPNGKTAHENCHVRINYKPIVVPGLVYRTIITGGFLQLMMTNDQYACVRFNNMIKCYEDQRQGAIQFLKKEAEKINSKRLVVPPEQFLQWMKQGCIDLDTYVVLRDCVLKKGYKKRMALRKELNFAKTLLAPVGKATSALIDKIDIKDFSVAKIPPPVVPSSEVPDKVPMAKNSMQFMCNPFQLMTADFFCLPENSEAIPTYKQALCGMMFGLLAAKVVCTILLRMISPKETLSIT</sequence>
<dbReference type="EMBL" id="OV725082">
    <property type="protein sequence ID" value="CAH1404771.1"/>
    <property type="molecule type" value="Genomic_DNA"/>
</dbReference>
<accession>A0A9P0MV91</accession>
<organism evidence="1 2">
    <name type="scientific">Nezara viridula</name>
    <name type="common">Southern green stink bug</name>
    <name type="synonym">Cimex viridulus</name>
    <dbReference type="NCBI Taxonomy" id="85310"/>
    <lineage>
        <taxon>Eukaryota</taxon>
        <taxon>Metazoa</taxon>
        <taxon>Ecdysozoa</taxon>
        <taxon>Arthropoda</taxon>
        <taxon>Hexapoda</taxon>
        <taxon>Insecta</taxon>
        <taxon>Pterygota</taxon>
        <taxon>Neoptera</taxon>
        <taxon>Paraneoptera</taxon>
        <taxon>Hemiptera</taxon>
        <taxon>Heteroptera</taxon>
        <taxon>Panheteroptera</taxon>
        <taxon>Pentatomomorpha</taxon>
        <taxon>Pentatomoidea</taxon>
        <taxon>Pentatomidae</taxon>
        <taxon>Pentatominae</taxon>
        <taxon>Nezara</taxon>
    </lineage>
</organism>
<dbReference type="Proteomes" id="UP001152798">
    <property type="component" value="Chromosome 6"/>
</dbReference>
<evidence type="ECO:0000313" key="2">
    <source>
        <dbReference type="Proteomes" id="UP001152798"/>
    </source>
</evidence>
<keyword evidence="2" id="KW-1185">Reference proteome</keyword>
<proteinExistence type="predicted"/>
<reference evidence="1" key="1">
    <citation type="submission" date="2022-01" db="EMBL/GenBank/DDBJ databases">
        <authorList>
            <person name="King R."/>
        </authorList>
    </citation>
    <scope>NUCLEOTIDE SEQUENCE</scope>
</reference>
<dbReference type="AlphaFoldDB" id="A0A9P0MV91"/>
<gene>
    <name evidence="1" type="ORF">NEZAVI_LOCUS13125</name>
</gene>
<name>A0A9P0MV91_NEZVI</name>